<dbReference type="InterPro" id="IPR048172">
    <property type="entry name" value="HhoA_HhoB_HtrA-like"/>
</dbReference>
<evidence type="ECO:0000256" key="3">
    <source>
        <dbReference type="ARBA" id="ARBA00022801"/>
    </source>
</evidence>
<dbReference type="InterPro" id="IPR001478">
    <property type="entry name" value="PDZ"/>
</dbReference>
<proteinExistence type="inferred from homology"/>
<dbReference type="PRINTS" id="PR00834">
    <property type="entry name" value="PROTEASES2C"/>
</dbReference>
<keyword evidence="2" id="KW-0645">Protease</keyword>
<protein>
    <submittedName>
        <fullName evidence="6">Trypsin-like peptidase domain-containing protein</fullName>
    </submittedName>
</protein>
<reference evidence="6" key="1">
    <citation type="submission" date="2020-09" db="EMBL/GenBank/DDBJ databases">
        <title>Iningainema tapete sp. nov. (Scytonemataceae, Cyanobacteria) from greenhouses in central Florida (USA) produces two types of nodularin with biosynthetic potential for microcystin-LR and anabaenopeptins.</title>
        <authorList>
            <person name="Berthold D.E."/>
            <person name="Lefler F.W."/>
            <person name="Huang I.-S."/>
            <person name="Abdulla H."/>
            <person name="Zimba P.V."/>
            <person name="Laughinghouse H.D. IV."/>
        </authorList>
    </citation>
    <scope>NUCLEOTIDE SEQUENCE</scope>
    <source>
        <strain evidence="6">BLCCT55</strain>
    </source>
</reference>
<dbReference type="Gene3D" id="2.40.10.10">
    <property type="entry name" value="Trypsin-like serine proteases"/>
    <property type="match status" value="2"/>
</dbReference>
<evidence type="ECO:0000256" key="4">
    <source>
        <dbReference type="SAM" id="MobiDB-lite"/>
    </source>
</evidence>
<comment type="similarity">
    <text evidence="1">Belongs to the peptidase S1C family.</text>
</comment>
<dbReference type="PROSITE" id="PS50106">
    <property type="entry name" value="PDZ"/>
    <property type="match status" value="1"/>
</dbReference>
<name>A0A8J7C812_9CYAN</name>
<gene>
    <name evidence="6" type="ORF">ICL16_18390</name>
</gene>
<feature type="domain" description="PDZ" evidence="5">
    <location>
        <begin position="325"/>
        <end position="422"/>
    </location>
</feature>
<dbReference type="NCBIfam" id="NF041521">
    <property type="entry name" value="HhoA_HhoB_HtrA"/>
    <property type="match status" value="1"/>
</dbReference>
<dbReference type="GO" id="GO:0006508">
    <property type="term" value="P:proteolysis"/>
    <property type="evidence" value="ECO:0007669"/>
    <property type="project" value="UniProtKB-KW"/>
</dbReference>
<evidence type="ECO:0000313" key="6">
    <source>
        <dbReference type="EMBL" id="MBD2773986.1"/>
    </source>
</evidence>
<dbReference type="Pfam" id="PF13365">
    <property type="entry name" value="Trypsin_2"/>
    <property type="match status" value="1"/>
</dbReference>
<comment type="caution">
    <text evidence="6">The sequence shown here is derived from an EMBL/GenBank/DDBJ whole genome shotgun (WGS) entry which is preliminary data.</text>
</comment>
<dbReference type="SMART" id="SM00228">
    <property type="entry name" value="PDZ"/>
    <property type="match status" value="1"/>
</dbReference>
<keyword evidence="3" id="KW-0378">Hydrolase</keyword>
<dbReference type="EMBL" id="JACXAE010000063">
    <property type="protein sequence ID" value="MBD2773986.1"/>
    <property type="molecule type" value="Genomic_DNA"/>
</dbReference>
<organism evidence="6 7">
    <name type="scientific">Iningainema tapete BLCC-T55</name>
    <dbReference type="NCBI Taxonomy" id="2748662"/>
    <lineage>
        <taxon>Bacteria</taxon>
        <taxon>Bacillati</taxon>
        <taxon>Cyanobacteriota</taxon>
        <taxon>Cyanophyceae</taxon>
        <taxon>Nostocales</taxon>
        <taxon>Scytonemataceae</taxon>
        <taxon>Iningainema tapete</taxon>
    </lineage>
</organism>
<dbReference type="Pfam" id="PF13180">
    <property type="entry name" value="PDZ_2"/>
    <property type="match status" value="1"/>
</dbReference>
<feature type="region of interest" description="Disordered" evidence="4">
    <location>
        <begin position="70"/>
        <end position="99"/>
    </location>
</feature>
<dbReference type="AlphaFoldDB" id="A0A8J7C812"/>
<dbReference type="InterPro" id="IPR043504">
    <property type="entry name" value="Peptidase_S1_PA_chymotrypsin"/>
</dbReference>
<dbReference type="InterPro" id="IPR009003">
    <property type="entry name" value="Peptidase_S1_PA"/>
</dbReference>
<sequence>MITRSIYNYQYHSESNLLNLNRQLNQQTSNAFAKKINSIGFSWKKPRTYLLLPLVSIAIGVLSGCQRDLSREVNPSGTSSPTPTINQTQNQSDRPLTPTADDRNFVVEVVKKVSPAVVQINTSRSIKTQVPQLPDAFNDPFFKRFFGEAIPIQPQERVVRGVGSGFVIDSNGRILTNAHVVNNADTVTVSFSDGRTFEGKVLGQDSVSDIAVVQIPGNNNLPTVEIANSDSVQPGQWVIAIGNPLGLQQTVTVGVISAIDRSLNLSTRPSNYIQTDAAINPGNSGGPLLNARGQVLGVNTAIIQGAEGIGFAIPIDKAQRIAQQLITEGKVEYPYLGIQMLPLTPEIKQRINNYPNSNIRIEADRGLLIANVIPGSPAATAGLRVGDVIQEINNQPVTTADEILQILDKNGVGSNLQIEVQRNGQTLQFTVKPEPLPPQTNTNSNQ</sequence>
<dbReference type="Gene3D" id="2.30.42.10">
    <property type="match status" value="1"/>
</dbReference>
<evidence type="ECO:0000256" key="2">
    <source>
        <dbReference type="ARBA" id="ARBA00022670"/>
    </source>
</evidence>
<dbReference type="InterPro" id="IPR001940">
    <property type="entry name" value="Peptidase_S1C"/>
</dbReference>
<keyword evidence="7" id="KW-1185">Reference proteome</keyword>
<dbReference type="InterPro" id="IPR036034">
    <property type="entry name" value="PDZ_sf"/>
</dbReference>
<dbReference type="Proteomes" id="UP000629098">
    <property type="component" value="Unassembled WGS sequence"/>
</dbReference>
<evidence type="ECO:0000259" key="5">
    <source>
        <dbReference type="PROSITE" id="PS50106"/>
    </source>
</evidence>
<dbReference type="PANTHER" id="PTHR22939:SF129">
    <property type="entry name" value="SERINE PROTEASE HTRA2, MITOCHONDRIAL"/>
    <property type="match status" value="1"/>
</dbReference>
<evidence type="ECO:0000256" key="1">
    <source>
        <dbReference type="ARBA" id="ARBA00010541"/>
    </source>
</evidence>
<dbReference type="SUPFAM" id="SSF50156">
    <property type="entry name" value="PDZ domain-like"/>
    <property type="match status" value="1"/>
</dbReference>
<dbReference type="PANTHER" id="PTHR22939">
    <property type="entry name" value="SERINE PROTEASE FAMILY S1C HTRA-RELATED"/>
    <property type="match status" value="1"/>
</dbReference>
<evidence type="ECO:0000313" key="7">
    <source>
        <dbReference type="Proteomes" id="UP000629098"/>
    </source>
</evidence>
<feature type="compositionally biased region" description="Polar residues" evidence="4">
    <location>
        <begin position="73"/>
        <end position="94"/>
    </location>
</feature>
<accession>A0A8J7C812</accession>
<dbReference type="GO" id="GO:0004252">
    <property type="term" value="F:serine-type endopeptidase activity"/>
    <property type="evidence" value="ECO:0007669"/>
    <property type="project" value="InterPro"/>
</dbReference>
<dbReference type="SUPFAM" id="SSF50494">
    <property type="entry name" value="Trypsin-like serine proteases"/>
    <property type="match status" value="1"/>
</dbReference>